<dbReference type="RefSeq" id="WP_395417335.1">
    <property type="nucleotide sequence ID" value="NZ_JBIPKE010000016.1"/>
</dbReference>
<dbReference type="SUPFAM" id="SSF158682">
    <property type="entry name" value="TerB-like"/>
    <property type="match status" value="1"/>
</dbReference>
<sequence>MDNFKSHLQSLIQLAVSDQNFNEEEKQLIYSIGKANKVEESEIDALIHENISRKGEVDISFSALSFEEKFQFLYNIIQLMKIDSKVFLSEIKYCEDLAQRLGFDKKVVKKLSSQIYSNPSITGNRDKLIKEARKFEL</sequence>
<evidence type="ECO:0000313" key="2">
    <source>
        <dbReference type="Proteomes" id="UP001610063"/>
    </source>
</evidence>
<protein>
    <submittedName>
        <fullName evidence="1">TerB family tellurite resistance protein</fullName>
    </submittedName>
</protein>
<comment type="caution">
    <text evidence="1">The sequence shown here is derived from an EMBL/GenBank/DDBJ whole genome shotgun (WGS) entry which is preliminary data.</text>
</comment>
<reference evidence="1 2" key="1">
    <citation type="journal article" date="2013" name="Int. J. Syst. Evol. Microbiol.">
        <title>Marinoscillum luteum sp. nov., isolated from marine sediment.</title>
        <authorList>
            <person name="Cha I.T."/>
            <person name="Park S.J."/>
            <person name="Kim S.J."/>
            <person name="Kim J.G."/>
            <person name="Jung M.Y."/>
            <person name="Shin K.S."/>
            <person name="Kwon K.K."/>
            <person name="Yang S.H."/>
            <person name="Seo Y.S."/>
            <person name="Rhee S.K."/>
        </authorList>
    </citation>
    <scope>NUCLEOTIDE SEQUENCE [LARGE SCALE GENOMIC DNA]</scope>
    <source>
        <strain evidence="1 2">KCTC 23939</strain>
    </source>
</reference>
<evidence type="ECO:0000313" key="1">
    <source>
        <dbReference type="EMBL" id="MFH6983800.1"/>
    </source>
</evidence>
<dbReference type="InterPro" id="IPR029024">
    <property type="entry name" value="TerB-like"/>
</dbReference>
<dbReference type="Proteomes" id="UP001610063">
    <property type="component" value="Unassembled WGS sequence"/>
</dbReference>
<proteinExistence type="predicted"/>
<dbReference type="Gene3D" id="1.10.3680.10">
    <property type="entry name" value="TerB-like"/>
    <property type="match status" value="1"/>
</dbReference>
<keyword evidence="2" id="KW-1185">Reference proteome</keyword>
<dbReference type="EMBL" id="JBIPKE010000016">
    <property type="protein sequence ID" value="MFH6983800.1"/>
    <property type="molecule type" value="Genomic_DNA"/>
</dbReference>
<accession>A0ABW7N861</accession>
<name>A0ABW7N861_9BACT</name>
<gene>
    <name evidence="1" type="ORF">ACHKAR_10130</name>
</gene>
<organism evidence="1 2">
    <name type="scientific">Marinoscillum luteum</name>
    <dbReference type="NCBI Taxonomy" id="861051"/>
    <lineage>
        <taxon>Bacteria</taxon>
        <taxon>Pseudomonadati</taxon>
        <taxon>Bacteroidota</taxon>
        <taxon>Cytophagia</taxon>
        <taxon>Cytophagales</taxon>
        <taxon>Reichenbachiellaceae</taxon>
        <taxon>Marinoscillum</taxon>
    </lineage>
</organism>